<dbReference type="InterPro" id="IPR051682">
    <property type="entry name" value="Mito_Persulfide_Diox"/>
</dbReference>
<dbReference type="EMBL" id="RCDD01000001">
    <property type="protein sequence ID" value="RLK61779.1"/>
    <property type="molecule type" value="Genomic_DNA"/>
</dbReference>
<dbReference type="Pfam" id="PF00581">
    <property type="entry name" value="Rhodanese"/>
    <property type="match status" value="2"/>
</dbReference>
<feature type="domain" description="Rhodanese" evidence="2">
    <location>
        <begin position="263"/>
        <end position="314"/>
    </location>
</feature>
<dbReference type="SUPFAM" id="SSF52821">
    <property type="entry name" value="Rhodanese/Cell cycle control phosphatase"/>
    <property type="match status" value="2"/>
</dbReference>
<evidence type="ECO:0000313" key="4">
    <source>
        <dbReference type="Proteomes" id="UP000282454"/>
    </source>
</evidence>
<keyword evidence="4" id="KW-1185">Reference proteome</keyword>
<accession>A0A421BBP7</accession>
<dbReference type="FunFam" id="3.60.15.10:FF:000030">
    <property type="entry name" value="Metallo-beta-lactamase family protein"/>
    <property type="match status" value="1"/>
</dbReference>
<dbReference type="AlphaFoldDB" id="A0A421BBP7"/>
<dbReference type="SUPFAM" id="SSF56281">
    <property type="entry name" value="Metallo-hydrolase/oxidoreductase"/>
    <property type="match status" value="1"/>
</dbReference>
<dbReference type="SMART" id="SM00849">
    <property type="entry name" value="Lactamase_B"/>
    <property type="match status" value="1"/>
</dbReference>
<dbReference type="Gene3D" id="3.60.15.10">
    <property type="entry name" value="Ribonuclease Z/Hydroxyacylglutathione hydrolase-like"/>
    <property type="match status" value="1"/>
</dbReference>
<dbReference type="PANTHER" id="PTHR43084">
    <property type="entry name" value="PERSULFIDE DIOXYGENASE ETHE1"/>
    <property type="match status" value="1"/>
</dbReference>
<dbReference type="GO" id="GO:0006749">
    <property type="term" value="P:glutathione metabolic process"/>
    <property type="evidence" value="ECO:0007669"/>
    <property type="project" value="InterPro"/>
</dbReference>
<protein>
    <submittedName>
        <fullName evidence="3">Glyoxylase-like metal-dependent hydrolase (Beta-lactamase superfamily II)</fullName>
    </submittedName>
</protein>
<dbReference type="Proteomes" id="UP000282454">
    <property type="component" value="Unassembled WGS sequence"/>
</dbReference>
<proteinExistence type="predicted"/>
<dbReference type="CDD" id="cd00158">
    <property type="entry name" value="RHOD"/>
    <property type="match status" value="1"/>
</dbReference>
<dbReference type="InterPro" id="IPR036866">
    <property type="entry name" value="RibonucZ/Hydroxyglut_hydro"/>
</dbReference>
<name>A0A421BBP7_9PSEU</name>
<comment type="caution">
    <text evidence="3">The sequence shown here is derived from an EMBL/GenBank/DDBJ whole genome shotgun (WGS) entry which is preliminary data.</text>
</comment>
<dbReference type="RefSeq" id="WP_246009767.1">
    <property type="nucleotide sequence ID" value="NZ_RCDD01000001.1"/>
</dbReference>
<evidence type="ECO:0000259" key="2">
    <source>
        <dbReference type="PROSITE" id="PS50206"/>
    </source>
</evidence>
<dbReference type="InterPro" id="IPR036873">
    <property type="entry name" value="Rhodanese-like_dom_sf"/>
</dbReference>
<dbReference type="GO" id="GO:0070813">
    <property type="term" value="P:hydrogen sulfide metabolic process"/>
    <property type="evidence" value="ECO:0007669"/>
    <property type="project" value="TreeGrafter"/>
</dbReference>
<feature type="domain" description="Rhodanese" evidence="2">
    <location>
        <begin position="356"/>
        <end position="445"/>
    </location>
</feature>
<evidence type="ECO:0000256" key="1">
    <source>
        <dbReference type="ARBA" id="ARBA00022723"/>
    </source>
</evidence>
<dbReference type="GO" id="GO:0016787">
    <property type="term" value="F:hydrolase activity"/>
    <property type="evidence" value="ECO:0007669"/>
    <property type="project" value="UniProtKB-KW"/>
</dbReference>
<dbReference type="Gene3D" id="3.40.250.10">
    <property type="entry name" value="Rhodanese-like domain"/>
    <property type="match status" value="2"/>
</dbReference>
<evidence type="ECO:0000313" key="3">
    <source>
        <dbReference type="EMBL" id="RLK61779.1"/>
    </source>
</evidence>
<dbReference type="SMART" id="SM00450">
    <property type="entry name" value="RHOD"/>
    <property type="match status" value="2"/>
</dbReference>
<dbReference type="GO" id="GO:0050313">
    <property type="term" value="F:sulfur dioxygenase activity"/>
    <property type="evidence" value="ECO:0007669"/>
    <property type="project" value="InterPro"/>
</dbReference>
<dbReference type="PROSITE" id="PS50206">
    <property type="entry name" value="RHODANESE_3"/>
    <property type="match status" value="2"/>
</dbReference>
<dbReference type="InterPro" id="IPR001763">
    <property type="entry name" value="Rhodanese-like_dom"/>
</dbReference>
<sequence length="452" mass="48610">MTNLVFTQYYTACLSQASYLVGDRASGLAAVVDPRRDIGAYLADAEALGLRIEWVLETHVHADFLSGHLELAEATGAVIGYGSAAEVDFPVHRLADRRRISLGEVDLEVLHTPGHTPESICLVVREHAEDQEPYGVLTGDTLFLGDVGRPDLLSANGWTARELAISLYRSTRRLLELPDSTRVFPGHGAGSACGKNLSTATSGTLGEQRRTNYALAPMTERQFVRAVCAGQPTAPNYFAYAAGRNREARPVFDEHDPVPEVPVADGAVLLDTRDPAAFAAGHLPESINVGLDGRYAEIAGTVLDAEHDIVLVCEPENAVESRNRLARIGFDRVRGFTRPQPIVTATRLTPTELSSVLPDRQVVDVRAPGEIATHGTIPGALLIPLPELVSRLCELATDRPTVLFCAGGYRSSVAASTLRTHGFTDTTDLLGGFTAWTTAGLPVHQPSPAWVR</sequence>
<dbReference type="PANTHER" id="PTHR43084:SF1">
    <property type="entry name" value="PERSULFIDE DIOXYGENASE ETHE1, MITOCHONDRIAL"/>
    <property type="match status" value="1"/>
</dbReference>
<reference evidence="3 4" key="1">
    <citation type="submission" date="2018-10" db="EMBL/GenBank/DDBJ databases">
        <title>Genomic Encyclopedia of Archaeal and Bacterial Type Strains, Phase II (KMG-II): from individual species to whole genera.</title>
        <authorList>
            <person name="Goeker M."/>
        </authorList>
    </citation>
    <scope>NUCLEOTIDE SEQUENCE [LARGE SCALE GENOMIC DNA]</scope>
    <source>
        <strain evidence="3 4">DSM 45657</strain>
    </source>
</reference>
<dbReference type="Pfam" id="PF00753">
    <property type="entry name" value="Lactamase_B"/>
    <property type="match status" value="1"/>
</dbReference>
<gene>
    <name evidence="3" type="ORF">CLV68_2320</name>
</gene>
<keyword evidence="1" id="KW-0479">Metal-binding</keyword>
<dbReference type="CDD" id="cd07724">
    <property type="entry name" value="POD-like_MBL-fold"/>
    <property type="match status" value="1"/>
</dbReference>
<keyword evidence="3" id="KW-0378">Hydrolase</keyword>
<dbReference type="InterPro" id="IPR001279">
    <property type="entry name" value="Metallo-B-lactamas"/>
</dbReference>
<organism evidence="3 4">
    <name type="scientific">Actinokineospora cianjurensis</name>
    <dbReference type="NCBI Taxonomy" id="585224"/>
    <lineage>
        <taxon>Bacteria</taxon>
        <taxon>Bacillati</taxon>
        <taxon>Actinomycetota</taxon>
        <taxon>Actinomycetes</taxon>
        <taxon>Pseudonocardiales</taxon>
        <taxon>Pseudonocardiaceae</taxon>
        <taxon>Actinokineospora</taxon>
    </lineage>
</organism>
<dbReference type="GO" id="GO:0046872">
    <property type="term" value="F:metal ion binding"/>
    <property type="evidence" value="ECO:0007669"/>
    <property type="project" value="UniProtKB-KW"/>
</dbReference>
<dbReference type="InterPro" id="IPR044528">
    <property type="entry name" value="POD-like_MBL-fold"/>
</dbReference>